<evidence type="ECO:0000256" key="3">
    <source>
        <dbReference type="ARBA" id="ARBA00023008"/>
    </source>
</evidence>
<evidence type="ECO:0000256" key="1">
    <source>
        <dbReference type="ARBA" id="ARBA00001973"/>
    </source>
</evidence>
<accession>A0A1L9SEP6</accession>
<keyword evidence="11" id="KW-1185">Reference proteome</keyword>
<feature type="compositionally biased region" description="Low complexity" evidence="7">
    <location>
        <begin position="311"/>
        <end position="322"/>
    </location>
</feature>
<evidence type="ECO:0000256" key="6">
    <source>
        <dbReference type="ARBA" id="ARBA00034311"/>
    </source>
</evidence>
<dbReference type="EMBL" id="KV878344">
    <property type="protein sequence ID" value="OJJ45639.1"/>
    <property type="molecule type" value="Genomic_DNA"/>
</dbReference>
<feature type="compositionally biased region" description="Low complexity" evidence="7">
    <location>
        <begin position="294"/>
        <end position="303"/>
    </location>
</feature>
<feature type="compositionally biased region" description="Low complexity" evidence="7">
    <location>
        <begin position="342"/>
        <end position="378"/>
    </location>
</feature>
<dbReference type="Gene3D" id="2.70.50.70">
    <property type="match status" value="1"/>
</dbReference>
<evidence type="ECO:0000256" key="2">
    <source>
        <dbReference type="ARBA" id="ARBA00022723"/>
    </source>
</evidence>
<feature type="region of interest" description="Disordered" evidence="7">
    <location>
        <begin position="342"/>
        <end position="381"/>
    </location>
</feature>
<dbReference type="PANTHER" id="PTHR36575:SF2">
    <property type="entry name" value="CHITIN-BINDING TYPE-4 DOMAIN-CONTAINING PROTEIN-RELATED"/>
    <property type="match status" value="1"/>
</dbReference>
<evidence type="ECO:0000256" key="4">
    <source>
        <dbReference type="ARBA" id="ARBA00023157"/>
    </source>
</evidence>
<keyword evidence="5" id="KW-0325">Glycoprotein</keyword>
<dbReference type="PANTHER" id="PTHR36575">
    <property type="entry name" value="BINDING PROTEIN, PUTATIVE (AFU_ORTHOLOGUE AFUA_1G14430)-RELATED"/>
    <property type="match status" value="1"/>
</dbReference>
<feature type="signal peptide" evidence="8">
    <location>
        <begin position="1"/>
        <end position="19"/>
    </location>
</feature>
<evidence type="ECO:0000259" key="9">
    <source>
        <dbReference type="Pfam" id="PF03067"/>
    </source>
</evidence>
<keyword evidence="2" id="KW-0479">Metal-binding</keyword>
<comment type="cofactor">
    <cofactor evidence="1">
        <name>Cu(2+)</name>
        <dbReference type="ChEBI" id="CHEBI:29036"/>
    </cofactor>
</comment>
<keyword evidence="3" id="KW-0186">Copper</keyword>
<feature type="domain" description="Chitin-binding type-4" evidence="9">
    <location>
        <begin position="20"/>
        <end position="187"/>
    </location>
</feature>
<dbReference type="VEuPathDB" id="FungiDB:ASPZODRAFT_498040"/>
<gene>
    <name evidence="10" type="ORF">ASPZODRAFT_498040</name>
</gene>
<evidence type="ECO:0000256" key="7">
    <source>
        <dbReference type="SAM" id="MobiDB-lite"/>
    </source>
</evidence>
<dbReference type="Pfam" id="PF03067">
    <property type="entry name" value="LPMO_10"/>
    <property type="match status" value="1"/>
</dbReference>
<comment type="similarity">
    <text evidence="6">Belongs to the polysaccharide monooxygenase AA13 family.</text>
</comment>
<evidence type="ECO:0000313" key="10">
    <source>
        <dbReference type="EMBL" id="OJJ45639.1"/>
    </source>
</evidence>
<dbReference type="GeneID" id="34614875"/>
<feature type="chain" id="PRO_5013222507" description="Chitin-binding type-4 domain-containing protein" evidence="8">
    <location>
        <begin position="20"/>
        <end position="403"/>
    </location>
</feature>
<dbReference type="SMR" id="A0A1L9SEP6"/>
<dbReference type="InterPro" id="IPR004302">
    <property type="entry name" value="Cellulose/chitin-bd_N"/>
</dbReference>
<evidence type="ECO:0000256" key="5">
    <source>
        <dbReference type="ARBA" id="ARBA00023180"/>
    </source>
</evidence>
<sequence>MKYSSAVLTLSGLVTLVHGHGFVTSPQARMPGAAMEAACGTQIYDNQEADNYGNIQGELQVADSTYNATACDIWLCKGYKYEDNTDNVYTYSAGEVIPFVVDIRAPHTGTANVSIVKTSTDTMISSILKYWSVYASVSTTIPYNNTNFNITMPDDLGDECTTGGECVIQWFWNAESIDQTYESCIDFTLSGSGSSSSSSSSSSSGSSSVSVASAAASTVATDAVVASSASPADSASTTAAASVESISSAPAAAAEPATSSAAAVVVSVDASSAAGTTTSAAAVIVQASSSSSAKTKHTACPASKNKKKNKASSTAAQASSTQPTTLATVVKQAYTTSAAAAAGASTPSAEASSGSTSGSTSPSTTVSSSSSSSGSAVAMPTGSPTQMLTWISALLKTILNYDN</sequence>
<keyword evidence="4" id="KW-1015">Disulfide bond</keyword>
<feature type="region of interest" description="Disordered" evidence="7">
    <location>
        <begin position="294"/>
        <end position="322"/>
    </location>
</feature>
<dbReference type="InterPro" id="IPR052282">
    <property type="entry name" value="Starch-active_LPMO"/>
</dbReference>
<dbReference type="Proteomes" id="UP000184188">
    <property type="component" value="Unassembled WGS sequence"/>
</dbReference>
<keyword evidence="8" id="KW-0732">Signal</keyword>
<dbReference type="AlphaFoldDB" id="A0A1L9SEP6"/>
<organism evidence="10 11">
    <name type="scientific">Penicilliopsis zonata CBS 506.65</name>
    <dbReference type="NCBI Taxonomy" id="1073090"/>
    <lineage>
        <taxon>Eukaryota</taxon>
        <taxon>Fungi</taxon>
        <taxon>Dikarya</taxon>
        <taxon>Ascomycota</taxon>
        <taxon>Pezizomycotina</taxon>
        <taxon>Eurotiomycetes</taxon>
        <taxon>Eurotiomycetidae</taxon>
        <taxon>Eurotiales</taxon>
        <taxon>Aspergillaceae</taxon>
        <taxon>Penicilliopsis</taxon>
    </lineage>
</organism>
<reference evidence="11" key="1">
    <citation type="journal article" date="2017" name="Genome Biol.">
        <title>Comparative genomics reveals high biological diversity and specific adaptations in the industrially and medically important fungal genus Aspergillus.</title>
        <authorList>
            <person name="de Vries R.P."/>
            <person name="Riley R."/>
            <person name="Wiebenga A."/>
            <person name="Aguilar-Osorio G."/>
            <person name="Amillis S."/>
            <person name="Uchima C.A."/>
            <person name="Anderluh G."/>
            <person name="Asadollahi M."/>
            <person name="Askin M."/>
            <person name="Barry K."/>
            <person name="Battaglia E."/>
            <person name="Bayram O."/>
            <person name="Benocci T."/>
            <person name="Braus-Stromeyer S.A."/>
            <person name="Caldana C."/>
            <person name="Canovas D."/>
            <person name="Cerqueira G.C."/>
            <person name="Chen F."/>
            <person name="Chen W."/>
            <person name="Choi C."/>
            <person name="Clum A."/>
            <person name="Dos Santos R.A."/>
            <person name="Damasio A.R."/>
            <person name="Diallinas G."/>
            <person name="Emri T."/>
            <person name="Fekete E."/>
            <person name="Flipphi M."/>
            <person name="Freyberg S."/>
            <person name="Gallo A."/>
            <person name="Gournas C."/>
            <person name="Habgood R."/>
            <person name="Hainaut M."/>
            <person name="Harispe M.L."/>
            <person name="Henrissat B."/>
            <person name="Hilden K.S."/>
            <person name="Hope R."/>
            <person name="Hossain A."/>
            <person name="Karabika E."/>
            <person name="Karaffa L."/>
            <person name="Karanyi Z."/>
            <person name="Krasevec N."/>
            <person name="Kuo A."/>
            <person name="Kusch H."/>
            <person name="LaButti K."/>
            <person name="Lagendijk E.L."/>
            <person name="Lapidus A."/>
            <person name="Levasseur A."/>
            <person name="Lindquist E."/>
            <person name="Lipzen A."/>
            <person name="Logrieco A.F."/>
            <person name="MacCabe A."/>
            <person name="Maekelae M.R."/>
            <person name="Malavazi I."/>
            <person name="Melin P."/>
            <person name="Meyer V."/>
            <person name="Mielnichuk N."/>
            <person name="Miskei M."/>
            <person name="Molnar A.P."/>
            <person name="Mule G."/>
            <person name="Ngan C.Y."/>
            <person name="Orejas M."/>
            <person name="Orosz E."/>
            <person name="Ouedraogo J.P."/>
            <person name="Overkamp K.M."/>
            <person name="Park H.-S."/>
            <person name="Perrone G."/>
            <person name="Piumi F."/>
            <person name="Punt P.J."/>
            <person name="Ram A.F."/>
            <person name="Ramon A."/>
            <person name="Rauscher S."/>
            <person name="Record E."/>
            <person name="Riano-Pachon D.M."/>
            <person name="Robert V."/>
            <person name="Roehrig J."/>
            <person name="Ruller R."/>
            <person name="Salamov A."/>
            <person name="Salih N.S."/>
            <person name="Samson R.A."/>
            <person name="Sandor E."/>
            <person name="Sanguinetti M."/>
            <person name="Schuetze T."/>
            <person name="Sepcic K."/>
            <person name="Shelest E."/>
            <person name="Sherlock G."/>
            <person name="Sophianopoulou V."/>
            <person name="Squina F.M."/>
            <person name="Sun H."/>
            <person name="Susca A."/>
            <person name="Todd R.B."/>
            <person name="Tsang A."/>
            <person name="Unkles S.E."/>
            <person name="van de Wiele N."/>
            <person name="van Rossen-Uffink D."/>
            <person name="Oliveira J.V."/>
            <person name="Vesth T.C."/>
            <person name="Visser J."/>
            <person name="Yu J.-H."/>
            <person name="Zhou M."/>
            <person name="Andersen M.R."/>
            <person name="Archer D.B."/>
            <person name="Baker S.E."/>
            <person name="Benoit I."/>
            <person name="Brakhage A.A."/>
            <person name="Braus G.H."/>
            <person name="Fischer R."/>
            <person name="Frisvad J.C."/>
            <person name="Goldman G.H."/>
            <person name="Houbraken J."/>
            <person name="Oakley B."/>
            <person name="Pocsi I."/>
            <person name="Scazzocchio C."/>
            <person name="Seiboth B."/>
            <person name="vanKuyk P.A."/>
            <person name="Wortman J."/>
            <person name="Dyer P.S."/>
            <person name="Grigoriev I.V."/>
        </authorList>
    </citation>
    <scope>NUCLEOTIDE SEQUENCE [LARGE SCALE GENOMIC DNA]</scope>
    <source>
        <strain evidence="11">CBS 506.65</strain>
    </source>
</reference>
<evidence type="ECO:0000313" key="11">
    <source>
        <dbReference type="Proteomes" id="UP000184188"/>
    </source>
</evidence>
<dbReference type="GO" id="GO:0046872">
    <property type="term" value="F:metal ion binding"/>
    <property type="evidence" value="ECO:0007669"/>
    <property type="project" value="UniProtKB-KW"/>
</dbReference>
<dbReference type="RefSeq" id="XP_022580149.1">
    <property type="nucleotide sequence ID" value="XM_022728411.1"/>
</dbReference>
<name>A0A1L9SEP6_9EURO</name>
<evidence type="ECO:0000256" key="8">
    <source>
        <dbReference type="SAM" id="SignalP"/>
    </source>
</evidence>
<proteinExistence type="inferred from homology"/>
<dbReference type="OrthoDB" id="120613at2759"/>
<protein>
    <recommendedName>
        <fullName evidence="9">Chitin-binding type-4 domain-containing protein</fullName>
    </recommendedName>
</protein>